<dbReference type="AlphaFoldDB" id="A0A9W5Y932"/>
<keyword evidence="1" id="KW-1133">Transmembrane helix</keyword>
<comment type="caution">
    <text evidence="2">The sequence shown here is derived from an EMBL/GenBank/DDBJ whole genome shotgun (WGS) entry which is preliminary data.</text>
</comment>
<feature type="transmembrane region" description="Helical" evidence="1">
    <location>
        <begin position="39"/>
        <end position="65"/>
    </location>
</feature>
<keyword evidence="1" id="KW-0812">Transmembrane</keyword>
<evidence type="ECO:0000313" key="3">
    <source>
        <dbReference type="Proteomes" id="UP001144256"/>
    </source>
</evidence>
<sequence length="75" mass="8759">MSQYKGKMNIKIILILLCLCVSAKHIISLPYFESMDYIKFIIGLSYSALFYTLLLFLINLIIVSIRRFKSYVNKS</sequence>
<organism evidence="2 3">
    <name type="scientific">Vallitalea longa</name>
    <dbReference type="NCBI Taxonomy" id="2936439"/>
    <lineage>
        <taxon>Bacteria</taxon>
        <taxon>Bacillati</taxon>
        <taxon>Bacillota</taxon>
        <taxon>Clostridia</taxon>
        <taxon>Lachnospirales</taxon>
        <taxon>Vallitaleaceae</taxon>
        <taxon>Vallitalea</taxon>
    </lineage>
</organism>
<proteinExistence type="predicted"/>
<reference evidence="2" key="1">
    <citation type="submission" date="2022-06" db="EMBL/GenBank/DDBJ databases">
        <title>Vallitalea longa sp. nov., an anaerobic bacterium isolated from marine sediment.</title>
        <authorList>
            <person name="Hirano S."/>
            <person name="Terahara T."/>
            <person name="Mori K."/>
            <person name="Hamada M."/>
            <person name="Matsumoto R."/>
            <person name="Kobayashi T."/>
        </authorList>
    </citation>
    <scope>NUCLEOTIDE SEQUENCE</scope>
    <source>
        <strain evidence="2">SH18-1</strain>
    </source>
</reference>
<dbReference type="EMBL" id="BRLB01000002">
    <property type="protein sequence ID" value="GKX28799.1"/>
    <property type="molecule type" value="Genomic_DNA"/>
</dbReference>
<name>A0A9W5Y932_9FIRM</name>
<keyword evidence="1" id="KW-0472">Membrane</keyword>
<dbReference type="Proteomes" id="UP001144256">
    <property type="component" value="Unassembled WGS sequence"/>
</dbReference>
<protein>
    <submittedName>
        <fullName evidence="2">Uncharacterized protein</fullName>
    </submittedName>
</protein>
<accession>A0A9W5Y932</accession>
<keyword evidence="3" id="KW-1185">Reference proteome</keyword>
<evidence type="ECO:0000313" key="2">
    <source>
        <dbReference type="EMBL" id="GKX28799.1"/>
    </source>
</evidence>
<evidence type="ECO:0000256" key="1">
    <source>
        <dbReference type="SAM" id="Phobius"/>
    </source>
</evidence>
<gene>
    <name evidence="2" type="ORF">SH1V18_12790</name>
</gene>